<gene>
    <name evidence="1" type="primary">Mo05293</name>
    <name evidence="1" type="ORF">E5Q_05293</name>
</gene>
<name>G7E6Z6_MIXOS</name>
<reference evidence="1 2" key="1">
    <citation type="journal article" date="2011" name="J. Gen. Appl. Microbiol.">
        <title>Draft genome sequencing of the enigmatic basidiomycete Mixia osmundae.</title>
        <authorList>
            <person name="Nishida H."/>
            <person name="Nagatsuka Y."/>
            <person name="Sugiyama J."/>
        </authorList>
    </citation>
    <scope>NUCLEOTIDE SEQUENCE [LARGE SCALE GENOMIC DNA]</scope>
    <source>
        <strain evidence="2">CBS 9802 / IAM 14324 / JCM 22182 / KY 12970</strain>
    </source>
</reference>
<evidence type="ECO:0000313" key="1">
    <source>
        <dbReference type="EMBL" id="GAA98606.1"/>
    </source>
</evidence>
<proteinExistence type="predicted"/>
<sequence length="214" mass="23463">MMFQRCSLHNGSLCKLRLETSFGLRQVPAFPVQYAPDRQALLFKAEHLVMFSRSLQPMIAAVIALCFATLTLGASNPVGTIHARDANTLERRHTGPYTWCGFQSEYEPGKVVAAGIDLVWQSGKYLVIPGQGLKSAIYEPPAMVGTTLENANFYLDAGTWDVELQLRVANNGDIQGVAIAYMTVNKVFPAKTPPFGFQCSSDSGQQNKVTIPVY</sequence>
<keyword evidence="2" id="KW-1185">Reference proteome</keyword>
<dbReference type="InParanoid" id="G7E6Z6"/>
<reference evidence="1 2" key="2">
    <citation type="journal article" date="2012" name="Open Biol.">
        <title>Characteristics of nucleosomes and linker DNA regions on the genome of the basidiomycete Mixia osmundae revealed by mono- and dinucleosome mapping.</title>
        <authorList>
            <person name="Nishida H."/>
            <person name="Kondo S."/>
            <person name="Matsumoto T."/>
            <person name="Suzuki Y."/>
            <person name="Yoshikawa H."/>
            <person name="Taylor T.D."/>
            <person name="Sugiyama J."/>
        </authorList>
    </citation>
    <scope>NUCLEOTIDE SEQUENCE [LARGE SCALE GENOMIC DNA]</scope>
    <source>
        <strain evidence="2">CBS 9802 / IAM 14324 / JCM 22182 / KY 12970</strain>
    </source>
</reference>
<accession>G7E6Z6</accession>
<dbReference type="EMBL" id="BABT02000153">
    <property type="protein sequence ID" value="GAA98606.1"/>
    <property type="molecule type" value="Genomic_DNA"/>
</dbReference>
<protein>
    <submittedName>
        <fullName evidence="1">Uncharacterized protein</fullName>
    </submittedName>
</protein>
<dbReference type="Proteomes" id="UP000009131">
    <property type="component" value="Unassembled WGS sequence"/>
</dbReference>
<organism evidence="1 2">
    <name type="scientific">Mixia osmundae (strain CBS 9802 / IAM 14324 / JCM 22182 / KY 12970)</name>
    <dbReference type="NCBI Taxonomy" id="764103"/>
    <lineage>
        <taxon>Eukaryota</taxon>
        <taxon>Fungi</taxon>
        <taxon>Dikarya</taxon>
        <taxon>Basidiomycota</taxon>
        <taxon>Pucciniomycotina</taxon>
        <taxon>Mixiomycetes</taxon>
        <taxon>Mixiales</taxon>
        <taxon>Mixiaceae</taxon>
        <taxon>Mixia</taxon>
    </lineage>
</organism>
<dbReference type="HOGENOM" id="CLU_100677_0_0_1"/>
<evidence type="ECO:0000313" key="2">
    <source>
        <dbReference type="Proteomes" id="UP000009131"/>
    </source>
</evidence>
<comment type="caution">
    <text evidence="1">The sequence shown here is derived from an EMBL/GenBank/DDBJ whole genome shotgun (WGS) entry which is preliminary data.</text>
</comment>
<dbReference type="AlphaFoldDB" id="G7E6Z6"/>